<dbReference type="Gene3D" id="3.30.310.50">
    <property type="entry name" value="Alpha-D-phosphohexomutase, C-terminal domain"/>
    <property type="match status" value="1"/>
</dbReference>
<evidence type="ECO:0000259" key="8">
    <source>
        <dbReference type="Pfam" id="PF02878"/>
    </source>
</evidence>
<evidence type="ECO:0000256" key="7">
    <source>
        <dbReference type="RuleBase" id="RU004326"/>
    </source>
</evidence>
<dbReference type="Gene3D" id="3.40.120.10">
    <property type="entry name" value="Alpha-D-Glucose-1,6-Bisphosphate, subunit A, domain 3"/>
    <property type="match status" value="3"/>
</dbReference>
<evidence type="ECO:0000256" key="4">
    <source>
        <dbReference type="ARBA" id="ARBA00022723"/>
    </source>
</evidence>
<accession>A0ABV7KF55</accession>
<evidence type="ECO:0000256" key="6">
    <source>
        <dbReference type="ARBA" id="ARBA00023235"/>
    </source>
</evidence>
<keyword evidence="3" id="KW-0597">Phosphoprotein</keyword>
<evidence type="ECO:0000259" key="9">
    <source>
        <dbReference type="Pfam" id="PF02879"/>
    </source>
</evidence>
<name>A0ABV7KF55_9HYPH</name>
<evidence type="ECO:0000256" key="5">
    <source>
        <dbReference type="ARBA" id="ARBA00022842"/>
    </source>
</evidence>
<evidence type="ECO:0000259" key="10">
    <source>
        <dbReference type="Pfam" id="PF02880"/>
    </source>
</evidence>
<evidence type="ECO:0000256" key="2">
    <source>
        <dbReference type="ARBA" id="ARBA00010231"/>
    </source>
</evidence>
<dbReference type="Proteomes" id="UP001595583">
    <property type="component" value="Unassembled WGS sequence"/>
</dbReference>
<proteinExistence type="inferred from homology"/>
<evidence type="ECO:0000256" key="3">
    <source>
        <dbReference type="ARBA" id="ARBA00022553"/>
    </source>
</evidence>
<dbReference type="InterPro" id="IPR050060">
    <property type="entry name" value="Phosphoglucosamine_mutase"/>
</dbReference>
<dbReference type="PANTHER" id="PTHR42946">
    <property type="entry name" value="PHOSPHOHEXOSE MUTASE"/>
    <property type="match status" value="1"/>
</dbReference>
<dbReference type="PROSITE" id="PS00710">
    <property type="entry name" value="PGM_PMM"/>
    <property type="match status" value="1"/>
</dbReference>
<dbReference type="InterPro" id="IPR005844">
    <property type="entry name" value="A-D-PHexomutase_a/b/a-I"/>
</dbReference>
<dbReference type="RefSeq" id="WP_378224892.1">
    <property type="nucleotide sequence ID" value="NZ_JBHRTK010000031.1"/>
</dbReference>
<keyword evidence="4 7" id="KW-0479">Metal-binding</keyword>
<keyword evidence="6" id="KW-0413">Isomerase</keyword>
<reference evidence="12" key="1">
    <citation type="journal article" date="2019" name="Int. J. Syst. Evol. Microbiol.">
        <title>The Global Catalogue of Microorganisms (GCM) 10K type strain sequencing project: providing services to taxonomists for standard genome sequencing and annotation.</title>
        <authorList>
            <consortium name="The Broad Institute Genomics Platform"/>
            <consortium name="The Broad Institute Genome Sequencing Center for Infectious Disease"/>
            <person name="Wu L."/>
            <person name="Ma J."/>
        </authorList>
    </citation>
    <scope>NUCLEOTIDE SEQUENCE [LARGE SCALE GENOMIC DNA]</scope>
    <source>
        <strain evidence="12">KCTC 52165</strain>
    </source>
</reference>
<evidence type="ECO:0000256" key="1">
    <source>
        <dbReference type="ARBA" id="ARBA00001946"/>
    </source>
</evidence>
<sequence>MKFGTSGLRGLATDLLGPQTALYTRAFAARLFETHAARPDDTVFVGRDLRDSSPQIASLCAKALTADGLNVVDCGELPTPALAGFALAHQSAALMVTGSHIPADRNGIKFFLADGEIGKADEAAITAWVEAGAAEKPAGTGTVADRHEEALDWYRRRGRAMATEGALSGMRVGVYEHSSVARDFLREMLQSLGATVISLGRTDHFVAVDTEAVPQETIATFGAWAATHRLDAIVSTDGDGDRPLIADETGAQLRGDIIGLITARMVGATVVVTPVTSNSGIHAGLGFEVLRTRVGSPFVIEAMQAAAGSGGTITGFEANGGFLLGSSFDHGGIRGTALPTRDALLPILAVLQSARREGLSLSTLSARWALPVCVSDRLEDFAVERSRALMAHLSASEDALGHFLSPIGTLATIDRTDGLRATLSSGEIVHLRPSGNAPEMRCYTEAATAGRAQTLNAEALDLVRHWQA</sequence>
<dbReference type="PANTHER" id="PTHR42946:SF1">
    <property type="entry name" value="PHOSPHOGLUCOMUTASE (ALPHA-D-GLUCOSE-1,6-BISPHOSPHATE-DEPENDENT)"/>
    <property type="match status" value="1"/>
</dbReference>
<organism evidence="11 12">
    <name type="scientific">Aquamicrobium soli</name>
    <dbReference type="NCBI Taxonomy" id="1811518"/>
    <lineage>
        <taxon>Bacteria</taxon>
        <taxon>Pseudomonadati</taxon>
        <taxon>Pseudomonadota</taxon>
        <taxon>Alphaproteobacteria</taxon>
        <taxon>Hyphomicrobiales</taxon>
        <taxon>Phyllobacteriaceae</taxon>
        <taxon>Aquamicrobium</taxon>
    </lineage>
</organism>
<dbReference type="InterPro" id="IPR005846">
    <property type="entry name" value="A-D-PHexomutase_a/b/a-III"/>
</dbReference>
<dbReference type="Pfam" id="PF02878">
    <property type="entry name" value="PGM_PMM_I"/>
    <property type="match status" value="1"/>
</dbReference>
<dbReference type="InterPro" id="IPR016066">
    <property type="entry name" value="A-D-PHexomutase_CS"/>
</dbReference>
<keyword evidence="12" id="KW-1185">Reference proteome</keyword>
<dbReference type="InterPro" id="IPR016055">
    <property type="entry name" value="A-D-PHexomutase_a/b/a-I/II/III"/>
</dbReference>
<feature type="domain" description="Alpha-D-phosphohexomutase alpha/beta/alpha" evidence="10">
    <location>
        <begin position="256"/>
        <end position="367"/>
    </location>
</feature>
<dbReference type="Pfam" id="PF02880">
    <property type="entry name" value="PGM_PMM_III"/>
    <property type="match status" value="1"/>
</dbReference>
<comment type="caution">
    <text evidence="11">The sequence shown here is derived from an EMBL/GenBank/DDBJ whole genome shotgun (WGS) entry which is preliminary data.</text>
</comment>
<dbReference type="EMBL" id="JBHRTK010000031">
    <property type="protein sequence ID" value="MFC3208924.1"/>
    <property type="molecule type" value="Genomic_DNA"/>
</dbReference>
<dbReference type="CDD" id="cd03088">
    <property type="entry name" value="ManB"/>
    <property type="match status" value="1"/>
</dbReference>
<dbReference type="InterPro" id="IPR036900">
    <property type="entry name" value="A-D-PHexomutase_C_sf"/>
</dbReference>
<protein>
    <submittedName>
        <fullName evidence="11">Phosphomannomutase</fullName>
    </submittedName>
</protein>
<comment type="cofactor">
    <cofactor evidence="1">
        <name>Mg(2+)</name>
        <dbReference type="ChEBI" id="CHEBI:18420"/>
    </cofactor>
</comment>
<gene>
    <name evidence="11" type="ORF">ACFOHJ_22105</name>
</gene>
<feature type="domain" description="Alpha-D-phosphohexomutase alpha/beta/alpha" evidence="8">
    <location>
        <begin position="2"/>
        <end position="132"/>
    </location>
</feature>
<feature type="domain" description="Alpha-D-phosphohexomutase alpha/beta/alpha" evidence="9">
    <location>
        <begin position="168"/>
        <end position="250"/>
    </location>
</feature>
<dbReference type="InterPro" id="IPR005845">
    <property type="entry name" value="A-D-PHexomutase_a/b/a-II"/>
</dbReference>
<dbReference type="Pfam" id="PF02879">
    <property type="entry name" value="PGM_PMM_II"/>
    <property type="match status" value="1"/>
</dbReference>
<evidence type="ECO:0000313" key="11">
    <source>
        <dbReference type="EMBL" id="MFC3208924.1"/>
    </source>
</evidence>
<dbReference type="SUPFAM" id="SSF53738">
    <property type="entry name" value="Phosphoglucomutase, first 3 domains"/>
    <property type="match status" value="3"/>
</dbReference>
<comment type="similarity">
    <text evidence="2 7">Belongs to the phosphohexose mutase family.</text>
</comment>
<dbReference type="SUPFAM" id="SSF55957">
    <property type="entry name" value="Phosphoglucomutase, C-terminal domain"/>
    <property type="match status" value="1"/>
</dbReference>
<keyword evidence="5 7" id="KW-0460">Magnesium</keyword>
<evidence type="ECO:0000313" key="12">
    <source>
        <dbReference type="Proteomes" id="UP001595583"/>
    </source>
</evidence>